<dbReference type="Proteomes" id="UP001339911">
    <property type="component" value="Unassembled WGS sequence"/>
</dbReference>
<dbReference type="Pfam" id="PF00583">
    <property type="entry name" value="Acetyltransf_1"/>
    <property type="match status" value="1"/>
</dbReference>
<sequence>MSSSPRLEKVTPDNVVAACGLRVRPDQEGLVAPVAQSLAEAYVQPEVAWPRLVYDAERLVGFVMAFFMVRFDPDDPADEPRSGLWRLNIAADQQSRGYGRFAVLAVCDELRRRGQDRAYVTWAPGEHGPERFYARLGFRLTGERIGDQVVGVLDLTVPDDGT</sequence>
<dbReference type="InterPro" id="IPR016181">
    <property type="entry name" value="Acyl_CoA_acyltransferase"/>
</dbReference>
<proteinExistence type="predicted"/>
<protein>
    <submittedName>
        <fullName evidence="2">GNAT family N-acetyltransferase</fullName>
    </submittedName>
</protein>
<keyword evidence="3" id="KW-1185">Reference proteome</keyword>
<name>A0ABU7S8S3_9ACTN</name>
<dbReference type="EMBL" id="JAZGQL010000004">
    <property type="protein sequence ID" value="MEE6306339.1"/>
    <property type="molecule type" value="Genomic_DNA"/>
</dbReference>
<evidence type="ECO:0000259" key="1">
    <source>
        <dbReference type="PROSITE" id="PS51186"/>
    </source>
</evidence>
<evidence type="ECO:0000313" key="3">
    <source>
        <dbReference type="Proteomes" id="UP001339911"/>
    </source>
</evidence>
<gene>
    <name evidence="2" type="ORF">V1634_05770</name>
</gene>
<evidence type="ECO:0000313" key="2">
    <source>
        <dbReference type="EMBL" id="MEE6306339.1"/>
    </source>
</evidence>
<feature type="domain" description="N-acetyltransferase" evidence="1">
    <location>
        <begin position="5"/>
        <end position="158"/>
    </location>
</feature>
<dbReference type="RefSeq" id="WP_331206687.1">
    <property type="nucleotide sequence ID" value="NZ_JAZGQL010000004.1"/>
</dbReference>
<comment type="caution">
    <text evidence="2">The sequence shown here is derived from an EMBL/GenBank/DDBJ whole genome shotgun (WGS) entry which is preliminary data.</text>
</comment>
<dbReference type="InterPro" id="IPR000182">
    <property type="entry name" value="GNAT_dom"/>
</dbReference>
<dbReference type="InterPro" id="IPR027455">
    <property type="entry name" value="Sper_AcTfrase_N"/>
</dbReference>
<dbReference type="Gene3D" id="1.10.287.900">
    <property type="entry name" value="The crystal structure of the spermine/spermidine acetyltransferase from enterococcus faecali"/>
    <property type="match status" value="1"/>
</dbReference>
<organism evidence="2 3">
    <name type="scientific">Plantactinospora veratri</name>
    <dbReference type="NCBI Taxonomy" id="1436122"/>
    <lineage>
        <taxon>Bacteria</taxon>
        <taxon>Bacillati</taxon>
        <taxon>Actinomycetota</taxon>
        <taxon>Actinomycetes</taxon>
        <taxon>Micromonosporales</taxon>
        <taxon>Micromonosporaceae</taxon>
        <taxon>Plantactinospora</taxon>
    </lineage>
</organism>
<reference evidence="2 3" key="1">
    <citation type="submission" date="2024-01" db="EMBL/GenBank/DDBJ databases">
        <title>Genome insights into Plantactinospora veratri sp. nov.</title>
        <authorList>
            <person name="Wang L."/>
        </authorList>
    </citation>
    <scope>NUCLEOTIDE SEQUENCE [LARGE SCALE GENOMIC DNA]</scope>
    <source>
        <strain evidence="2 3">NEAU-FHS4</strain>
    </source>
</reference>
<accession>A0ABU7S8S3</accession>
<dbReference type="SUPFAM" id="SSF55729">
    <property type="entry name" value="Acyl-CoA N-acyltransferases (Nat)"/>
    <property type="match status" value="1"/>
</dbReference>
<dbReference type="Gene3D" id="3.40.630.30">
    <property type="match status" value="1"/>
</dbReference>
<dbReference type="PROSITE" id="PS51186">
    <property type="entry name" value="GNAT"/>
    <property type="match status" value="1"/>
</dbReference>